<keyword evidence="4" id="KW-0732">Signal</keyword>
<organism evidence="5 6">
    <name type="scientific">Paenibacillus phytohabitans</name>
    <dbReference type="NCBI Taxonomy" id="2654978"/>
    <lineage>
        <taxon>Bacteria</taxon>
        <taxon>Bacillati</taxon>
        <taxon>Bacillota</taxon>
        <taxon>Bacilli</taxon>
        <taxon>Bacillales</taxon>
        <taxon>Paenibacillaceae</taxon>
        <taxon>Paenibacillus</taxon>
    </lineage>
</organism>
<evidence type="ECO:0000313" key="5">
    <source>
        <dbReference type="EMBL" id="NOU82916.1"/>
    </source>
</evidence>
<dbReference type="PANTHER" id="PTHR43649">
    <property type="entry name" value="ARABINOSE-BINDING PROTEIN-RELATED"/>
    <property type="match status" value="1"/>
</dbReference>
<protein>
    <submittedName>
        <fullName evidence="5">Extracellular solute-binding protein</fullName>
    </submittedName>
</protein>
<dbReference type="InterPro" id="IPR050490">
    <property type="entry name" value="Bact_solute-bd_prot1"/>
</dbReference>
<reference evidence="5 6" key="1">
    <citation type="submission" date="2019-10" db="EMBL/GenBank/DDBJ databases">
        <title>Description of Paenibacillus terricola sp. nov.</title>
        <authorList>
            <person name="Carlier A."/>
            <person name="Qi S."/>
        </authorList>
    </citation>
    <scope>NUCLEOTIDE SEQUENCE [LARGE SCALE GENOMIC DNA]</scope>
    <source>
        <strain evidence="5 6">LMG 31459</strain>
    </source>
</reference>
<evidence type="ECO:0000256" key="4">
    <source>
        <dbReference type="ARBA" id="ARBA00022729"/>
    </source>
</evidence>
<dbReference type="Pfam" id="PF01547">
    <property type="entry name" value="SBP_bac_1"/>
    <property type="match status" value="1"/>
</dbReference>
<gene>
    <name evidence="5" type="ORF">GC101_29050</name>
</gene>
<name>A0ABX1YPU9_9BACL</name>
<dbReference type="InterPro" id="IPR006059">
    <property type="entry name" value="SBP"/>
</dbReference>
<dbReference type="Proteomes" id="UP000596857">
    <property type="component" value="Unassembled WGS sequence"/>
</dbReference>
<evidence type="ECO:0000256" key="3">
    <source>
        <dbReference type="ARBA" id="ARBA00022448"/>
    </source>
</evidence>
<comment type="subcellular location">
    <subcellularLocation>
        <location evidence="1">Cell envelope</location>
    </subcellularLocation>
</comment>
<dbReference type="Gene3D" id="3.40.190.10">
    <property type="entry name" value="Periplasmic binding protein-like II"/>
    <property type="match status" value="1"/>
</dbReference>
<dbReference type="PANTHER" id="PTHR43649:SF31">
    <property type="entry name" value="SN-GLYCEROL-3-PHOSPHATE-BINDING PERIPLASMIC PROTEIN UGPB"/>
    <property type="match status" value="1"/>
</dbReference>
<dbReference type="EMBL" id="WHOB01000088">
    <property type="protein sequence ID" value="NOU82916.1"/>
    <property type="molecule type" value="Genomic_DNA"/>
</dbReference>
<evidence type="ECO:0000313" key="6">
    <source>
        <dbReference type="Proteomes" id="UP000596857"/>
    </source>
</evidence>
<keyword evidence="6" id="KW-1185">Reference proteome</keyword>
<dbReference type="SUPFAM" id="SSF53850">
    <property type="entry name" value="Periplasmic binding protein-like II"/>
    <property type="match status" value="1"/>
</dbReference>
<sequence length="509" mass="55871">MNSEGLAMRLFLSIIRVYTKQLKGLNNMMNTKRSKQGLLAAAAALLVLMTGCGNNGNGNGNASPSADTNASAPKEKVSIEVWVNSRHDLEVRESLVKKFNETNPDHIEINYKVFADNYEEQLKLAMNAGNLPDIAYNISADLANAGYPLDLNPLITPEIRARFDESALTVPPTAKNGELDRVFENVTTFKLIYNKDLFKAAGLDPEKPPVTWQEMSDYAKQITASGGGQKFGLGLPVKQTAFWRYYVIYPSAVSGDINGREGWNAVTGKYDFSPFAKYVKWWIDENKAGSVFPGVGTYDNDMIRAQFAEGNIGMLSAATWDIGVFNDQFPAKNDWAVADFPTWDGTAKGGPAYETANGFSINKNSKHLEEAKKAWEFLISDEMFVELAQKGLGSFTNLAAQDKAIQPTDRKGVDGFVIGDSSVDYPMAPRLDYSVVNPPLKVGSLDVSKSAVVNDVMNQLFMSSKELPDIEKTLQELGDAFNKLAEANTAAGTIDLNNYLKPDFKPLKP</sequence>
<comment type="similarity">
    <text evidence="2">Belongs to the bacterial solute-binding protein 1 family.</text>
</comment>
<evidence type="ECO:0000256" key="2">
    <source>
        <dbReference type="ARBA" id="ARBA00008520"/>
    </source>
</evidence>
<proteinExistence type="inferred from homology"/>
<evidence type="ECO:0000256" key="1">
    <source>
        <dbReference type="ARBA" id="ARBA00004196"/>
    </source>
</evidence>
<comment type="caution">
    <text evidence="5">The sequence shown here is derived from an EMBL/GenBank/DDBJ whole genome shotgun (WGS) entry which is preliminary data.</text>
</comment>
<accession>A0ABX1YPU9</accession>
<keyword evidence="3" id="KW-0813">Transport</keyword>